<sequence>MKYIRKRPRIDNLDRQQRSASGRLGRSVYLAFLAGLVLLLGNYLVGGMFILSADGIVLNQRFVVSASYPATITKVLVSEGDSVTEGTPLVELESFEMVKEIADLSVRTSELAVREGELRGKASTITELLPLAQRSARESNDAVARLDRVSARGLVLGTRRDEALTANFQAAERYTELTAQAGVTENELRVVEESRQVASNAVSKMNAIYNQGKIRAVVAGVVGSKIPVPGQVVRLGDELLQINGGKAYLFAYLPDQYLFSITKGMKVEVRGGNESSIGTIEKVLPIADALPAEFQNMLRPRDRSRLIRIALPEKHPFAVTQKVVIRGCIAGWCWVR</sequence>
<keyword evidence="3" id="KW-1185">Reference proteome</keyword>
<evidence type="ECO:0000313" key="2">
    <source>
        <dbReference type="EMBL" id="PIO41368.1"/>
    </source>
</evidence>
<feature type="transmembrane region" description="Helical" evidence="1">
    <location>
        <begin position="28"/>
        <end position="51"/>
    </location>
</feature>
<evidence type="ECO:0000256" key="1">
    <source>
        <dbReference type="SAM" id="Phobius"/>
    </source>
</evidence>
<keyword evidence="1" id="KW-1133">Transmembrane helix</keyword>
<dbReference type="AlphaFoldDB" id="A0A2N9VPF0"/>
<dbReference type="InterPro" id="IPR011053">
    <property type="entry name" value="Single_hybrid_motif"/>
</dbReference>
<gene>
    <name evidence="2" type="ORF">B5P45_28670</name>
</gene>
<name>A0A2N9VPF0_9HYPH</name>
<dbReference type="OrthoDB" id="7341345at2"/>
<organism evidence="2 3">
    <name type="scientific">Phyllobacterium zundukense</name>
    <dbReference type="NCBI Taxonomy" id="1867719"/>
    <lineage>
        <taxon>Bacteria</taxon>
        <taxon>Pseudomonadati</taxon>
        <taxon>Pseudomonadota</taxon>
        <taxon>Alphaproteobacteria</taxon>
        <taxon>Hyphomicrobiales</taxon>
        <taxon>Phyllobacteriaceae</taxon>
        <taxon>Phyllobacterium</taxon>
    </lineage>
</organism>
<evidence type="ECO:0000313" key="3">
    <source>
        <dbReference type="Proteomes" id="UP000232163"/>
    </source>
</evidence>
<proteinExistence type="predicted"/>
<comment type="caution">
    <text evidence="2">The sequence shown here is derived from an EMBL/GenBank/DDBJ whole genome shotgun (WGS) entry which is preliminary data.</text>
</comment>
<dbReference type="SUPFAM" id="SSF51230">
    <property type="entry name" value="Single hybrid motif"/>
    <property type="match status" value="1"/>
</dbReference>
<protein>
    <submittedName>
        <fullName evidence="2">Multidrug transporter</fullName>
    </submittedName>
</protein>
<keyword evidence="1" id="KW-0812">Transmembrane</keyword>
<dbReference type="PANTHER" id="PTHR30469:SF15">
    <property type="entry name" value="HLYD FAMILY OF SECRETION PROTEINS"/>
    <property type="match status" value="1"/>
</dbReference>
<dbReference type="KEGG" id="pht:BLM14_24165"/>
<dbReference type="Gene3D" id="2.40.50.100">
    <property type="match status" value="1"/>
</dbReference>
<dbReference type="PANTHER" id="PTHR30469">
    <property type="entry name" value="MULTIDRUG RESISTANCE PROTEIN MDTA"/>
    <property type="match status" value="1"/>
</dbReference>
<dbReference type="EMBL" id="MZMT01000062">
    <property type="protein sequence ID" value="PIO41368.1"/>
    <property type="molecule type" value="Genomic_DNA"/>
</dbReference>
<keyword evidence="1" id="KW-0472">Membrane</keyword>
<dbReference type="Proteomes" id="UP000232163">
    <property type="component" value="Unassembled WGS sequence"/>
</dbReference>
<accession>A0A2N9VPF0</accession>
<dbReference type="GO" id="GO:0015562">
    <property type="term" value="F:efflux transmembrane transporter activity"/>
    <property type="evidence" value="ECO:0007669"/>
    <property type="project" value="TreeGrafter"/>
</dbReference>
<dbReference type="GO" id="GO:1990281">
    <property type="term" value="C:efflux pump complex"/>
    <property type="evidence" value="ECO:0007669"/>
    <property type="project" value="TreeGrafter"/>
</dbReference>
<reference evidence="2 3" key="1">
    <citation type="journal article" date="2017" name="Int J Environ Stud">
        <title>Does the Miocene-Pliocene relict legume Oxytropis triphylla form nitrogen-fixing nodules with a combination of bacterial strains?</title>
        <authorList>
            <person name="Safronova V."/>
            <person name="Belimov A."/>
            <person name="Sazanova A."/>
            <person name="Kuznetsova I."/>
            <person name="Popova J."/>
            <person name="Andronov E."/>
            <person name="Verkhozina A."/>
            <person name="Tikhonovich I."/>
        </authorList>
    </citation>
    <scope>NUCLEOTIDE SEQUENCE [LARGE SCALE GENOMIC DNA]</scope>
    <source>
        <strain evidence="2 3">Tri-38</strain>
    </source>
</reference>